<dbReference type="EMBL" id="SORE01000010">
    <property type="protein sequence ID" value="TDY49764.1"/>
    <property type="molecule type" value="Genomic_DNA"/>
</dbReference>
<protein>
    <submittedName>
        <fullName evidence="2">AmiR/NasT family two-component response regulator</fullName>
    </submittedName>
</protein>
<evidence type="ECO:0000313" key="2">
    <source>
        <dbReference type="EMBL" id="TDY49764.1"/>
    </source>
</evidence>
<dbReference type="InterPro" id="IPR005561">
    <property type="entry name" value="ANTAR"/>
</dbReference>
<keyword evidence="3" id="KW-1185">Reference proteome</keyword>
<reference evidence="2 3" key="1">
    <citation type="submission" date="2019-03" db="EMBL/GenBank/DDBJ databases">
        <title>Genomic Encyclopedia of Type Strains, Phase III (KMG-III): the genomes of soil and plant-associated and newly described type strains.</title>
        <authorList>
            <person name="Whitman W."/>
        </authorList>
    </citation>
    <scope>NUCLEOTIDE SEQUENCE [LARGE SCALE GENOMIC DNA]</scope>
    <source>
        <strain evidence="2 3">LMG 29544</strain>
    </source>
</reference>
<gene>
    <name evidence="2" type="ORF">BX592_11015</name>
</gene>
<dbReference type="Proteomes" id="UP000295509">
    <property type="component" value="Unassembled WGS sequence"/>
</dbReference>
<accession>A0A4R8LQJ1</accession>
<sequence>MNPTTTAPDLRDQRVALIDCSERHQASLEKSLQRLGIRWLVVRDNAMTPLDDCFAAIVELDTFNSPDVVEQLRARGMPICALTRQETLSQIQRGVALGATAMLHQPITQGTVYTALMMAFALSHQIGALNARNASLQKKLESYPLVAQAIARLIVELDLSEDEAYERLRSRAMATHRSLVEVSDEVLRQTAASRRASS</sequence>
<dbReference type="Gene3D" id="1.10.10.10">
    <property type="entry name" value="Winged helix-like DNA-binding domain superfamily/Winged helix DNA-binding domain"/>
    <property type="match status" value="1"/>
</dbReference>
<dbReference type="RefSeq" id="WP_134192498.1">
    <property type="nucleotide sequence ID" value="NZ_JBHLUW010000025.1"/>
</dbReference>
<dbReference type="OrthoDB" id="9782798at2"/>
<organism evidence="2 3">
    <name type="scientific">Paraburkholderia rhizosphaerae</name>
    <dbReference type="NCBI Taxonomy" id="480658"/>
    <lineage>
        <taxon>Bacteria</taxon>
        <taxon>Pseudomonadati</taxon>
        <taxon>Pseudomonadota</taxon>
        <taxon>Betaproteobacteria</taxon>
        <taxon>Burkholderiales</taxon>
        <taxon>Burkholderiaceae</taxon>
        <taxon>Paraburkholderia</taxon>
    </lineage>
</organism>
<name>A0A4R8LQJ1_9BURK</name>
<dbReference type="SUPFAM" id="SSF52172">
    <property type="entry name" value="CheY-like"/>
    <property type="match status" value="1"/>
</dbReference>
<feature type="domain" description="ANTAR" evidence="1">
    <location>
        <begin position="126"/>
        <end position="187"/>
    </location>
</feature>
<dbReference type="Pfam" id="PF03861">
    <property type="entry name" value="ANTAR"/>
    <property type="match status" value="1"/>
</dbReference>
<dbReference type="PROSITE" id="PS50921">
    <property type="entry name" value="ANTAR"/>
    <property type="match status" value="1"/>
</dbReference>
<comment type="caution">
    <text evidence="2">The sequence shown here is derived from an EMBL/GenBank/DDBJ whole genome shotgun (WGS) entry which is preliminary data.</text>
</comment>
<dbReference type="SMART" id="SM01012">
    <property type="entry name" value="ANTAR"/>
    <property type="match status" value="1"/>
</dbReference>
<evidence type="ECO:0000259" key="1">
    <source>
        <dbReference type="PROSITE" id="PS50921"/>
    </source>
</evidence>
<dbReference type="GO" id="GO:0003723">
    <property type="term" value="F:RNA binding"/>
    <property type="evidence" value="ECO:0007669"/>
    <property type="project" value="InterPro"/>
</dbReference>
<proteinExistence type="predicted"/>
<dbReference type="AlphaFoldDB" id="A0A4R8LQJ1"/>
<dbReference type="InterPro" id="IPR011006">
    <property type="entry name" value="CheY-like_superfamily"/>
</dbReference>
<dbReference type="InterPro" id="IPR036388">
    <property type="entry name" value="WH-like_DNA-bd_sf"/>
</dbReference>
<evidence type="ECO:0000313" key="3">
    <source>
        <dbReference type="Proteomes" id="UP000295509"/>
    </source>
</evidence>
<dbReference type="Gene3D" id="3.40.50.2300">
    <property type="match status" value="1"/>
</dbReference>